<dbReference type="CDD" id="cd04905">
    <property type="entry name" value="ACT_CM-PDT"/>
    <property type="match status" value="1"/>
</dbReference>
<evidence type="ECO:0000256" key="4">
    <source>
        <dbReference type="ARBA" id="ARBA00004817"/>
    </source>
</evidence>
<comment type="function">
    <text evidence="2">Catalyzes the Claisen rearrangement of chorismate to prephenate and the decarboxylation/dehydration of prephenate to phenylpyruvate.</text>
</comment>
<keyword evidence="9" id="KW-0057">Aromatic amino acid biosynthesis</keyword>
<reference evidence="15" key="2">
    <citation type="submission" date="2011-02" db="EMBL/GenBank/DDBJ databases">
        <authorList>
            <person name="MacLean D."/>
        </authorList>
    </citation>
    <scope>NUCLEOTIDE SEQUENCE</scope>
</reference>
<dbReference type="Pfam" id="PF01817">
    <property type="entry name" value="CM_2"/>
    <property type="match status" value="1"/>
</dbReference>
<feature type="domain" description="Prephenate dehydratase" evidence="14">
    <location>
        <begin position="147"/>
        <end position="338"/>
    </location>
</feature>
<dbReference type="UniPathway" id="UPA00120">
    <property type="reaction ID" value="UER00203"/>
</dbReference>
<dbReference type="Gene3D" id="3.30.70.260">
    <property type="match status" value="1"/>
</dbReference>
<evidence type="ECO:0000256" key="12">
    <source>
        <dbReference type="ARBA" id="ARBA00031175"/>
    </source>
</evidence>
<dbReference type="SUPFAM" id="SSF48600">
    <property type="entry name" value="Chorismate mutase II"/>
    <property type="match status" value="1"/>
</dbReference>
<evidence type="ECO:0000256" key="11">
    <source>
        <dbReference type="ARBA" id="ARBA00023268"/>
    </source>
</evidence>
<dbReference type="HOGENOM" id="CLU_017805_0_0_1"/>
<dbReference type="EC" id="5.4.99.5" evidence="5"/>
<keyword evidence="7" id="KW-0963">Cytoplasm</keyword>
<dbReference type="PROSITE" id="PS51171">
    <property type="entry name" value="PREPHENATE_DEHYDR_3"/>
    <property type="match status" value="1"/>
</dbReference>
<keyword evidence="8" id="KW-0028">Amino-acid biosynthesis</keyword>
<dbReference type="InterPro" id="IPR001086">
    <property type="entry name" value="Preph_deHydtase"/>
</dbReference>
<dbReference type="PANTHER" id="PTHR21145:SF12">
    <property type="entry name" value="CHORISMATE MUTASE"/>
    <property type="match status" value="1"/>
</dbReference>
<protein>
    <recommendedName>
        <fullName evidence="6">Bifunctional chorismate mutase/prephenate dehydratase</fullName>
        <ecNumber evidence="5">5.4.99.5</ecNumber>
    </recommendedName>
    <alternativeName>
        <fullName evidence="13">Chorismate mutase-prephenate dehydratase</fullName>
    </alternativeName>
    <alternativeName>
        <fullName evidence="12">p-protein</fullName>
    </alternativeName>
</protein>
<evidence type="ECO:0000256" key="13">
    <source>
        <dbReference type="ARBA" id="ARBA00031520"/>
    </source>
</evidence>
<dbReference type="SUPFAM" id="SSF55021">
    <property type="entry name" value="ACT-like"/>
    <property type="match status" value="1"/>
</dbReference>
<comment type="catalytic activity">
    <reaction evidence="1">
        <text>chorismate = prephenate</text>
        <dbReference type="Rhea" id="RHEA:13897"/>
        <dbReference type="ChEBI" id="CHEBI:29748"/>
        <dbReference type="ChEBI" id="CHEBI:29934"/>
        <dbReference type="EC" id="5.4.99.5"/>
    </reaction>
</comment>
<evidence type="ECO:0000256" key="8">
    <source>
        <dbReference type="ARBA" id="ARBA00022605"/>
    </source>
</evidence>
<dbReference type="InterPro" id="IPR008238">
    <property type="entry name" value="Chorismate_mutase_AroQ_euk"/>
</dbReference>
<evidence type="ECO:0000256" key="5">
    <source>
        <dbReference type="ARBA" id="ARBA00012404"/>
    </source>
</evidence>
<gene>
    <name evidence="15" type="primary">AlNc14C47G3757</name>
    <name evidence="15" type="ORF">ALNC14_043570</name>
</gene>
<evidence type="ECO:0000256" key="9">
    <source>
        <dbReference type="ARBA" id="ARBA00023141"/>
    </source>
</evidence>
<dbReference type="SUPFAM" id="SSF53850">
    <property type="entry name" value="Periplasmic binding protein-like II"/>
    <property type="match status" value="1"/>
</dbReference>
<dbReference type="GO" id="GO:0004106">
    <property type="term" value="F:chorismate mutase activity"/>
    <property type="evidence" value="ECO:0007669"/>
    <property type="project" value="UniProtKB-EC"/>
</dbReference>
<dbReference type="GO" id="GO:0009094">
    <property type="term" value="P:L-phenylalanine biosynthetic process"/>
    <property type="evidence" value="ECO:0007669"/>
    <property type="project" value="UniProtKB-UniPathway"/>
</dbReference>
<dbReference type="Pfam" id="PF00800">
    <property type="entry name" value="PDT"/>
    <property type="match status" value="1"/>
</dbReference>
<dbReference type="EMBL" id="FR824092">
    <property type="protein sequence ID" value="CCA18214.1"/>
    <property type="molecule type" value="Genomic_DNA"/>
</dbReference>
<proteinExistence type="predicted"/>
<dbReference type="PIRSF" id="PIRSF001500">
    <property type="entry name" value="Chor_mut_pdt_Ppr"/>
    <property type="match status" value="1"/>
</dbReference>
<organism evidence="15">
    <name type="scientific">Albugo laibachii Nc14</name>
    <dbReference type="NCBI Taxonomy" id="890382"/>
    <lineage>
        <taxon>Eukaryota</taxon>
        <taxon>Sar</taxon>
        <taxon>Stramenopiles</taxon>
        <taxon>Oomycota</taxon>
        <taxon>Peronosporomycetes</taxon>
        <taxon>Albuginales</taxon>
        <taxon>Albuginaceae</taxon>
        <taxon>Albugo</taxon>
    </lineage>
</organism>
<evidence type="ECO:0000256" key="7">
    <source>
        <dbReference type="ARBA" id="ARBA00022490"/>
    </source>
</evidence>
<dbReference type="GO" id="GO:0046417">
    <property type="term" value="P:chorismate metabolic process"/>
    <property type="evidence" value="ECO:0007669"/>
    <property type="project" value="InterPro"/>
</dbReference>
<evidence type="ECO:0000256" key="6">
    <source>
        <dbReference type="ARBA" id="ARBA00014401"/>
    </source>
</evidence>
<dbReference type="UniPathway" id="UPA00121">
    <property type="reaction ID" value="UER00345"/>
</dbReference>
<comment type="pathway">
    <text evidence="4">Metabolic intermediate biosynthesis; prephenate biosynthesis; prephenate from chorismate: step 1/1.</text>
</comment>
<evidence type="ECO:0000259" key="14">
    <source>
        <dbReference type="PROSITE" id="PS51171"/>
    </source>
</evidence>
<dbReference type="AlphaFoldDB" id="F0WAP3"/>
<dbReference type="GO" id="GO:0005737">
    <property type="term" value="C:cytoplasm"/>
    <property type="evidence" value="ECO:0007669"/>
    <property type="project" value="UniProtKB-SubCell"/>
</dbReference>
<keyword evidence="11" id="KW-0511">Multifunctional enzyme</keyword>
<dbReference type="GO" id="GO:0004664">
    <property type="term" value="F:prephenate dehydratase activity"/>
    <property type="evidence" value="ECO:0007669"/>
    <property type="project" value="InterPro"/>
</dbReference>
<comment type="subcellular location">
    <subcellularLocation>
        <location evidence="3">Cytoplasm</location>
    </subcellularLocation>
</comment>
<name>F0WAP3_9STRA</name>
<evidence type="ECO:0000256" key="1">
    <source>
        <dbReference type="ARBA" id="ARBA00000824"/>
    </source>
</evidence>
<sequence length="435" mass="47504">MNVYLQHILPGIAAEGTDSTTFGSATTADIAILQALSKRIHHGKFIAEAKFQAEERKYATLIENNDAAGILETLTNRAVEKKVLERVKLKASTYGQDISVSRPDSGEESFAFKVDPQLISDLYRDFVMPLTKEVEVEYLLTRLDRPVVAVAGEAGSFAWMAAERHFGTLAMNTFISKEGIKDVVAMVENNSIAYGVLPFEDSQIGIIKDTQTCLLRGTVKIAAEIFVPKHLVIAGSVSLQMLPSDAVTKVYVPLEVIDQVQNQAEKFWPSSAIQPVKSAKDAVANLRDSESTPGNLAIAIITKQAAQIHEVEHTKLPINFADVEEGPSAYMRMLVIAKFFPAATGNDKSFISIKLNHHVGSLLNALTIWNEHGISLSYLESIYNTDGSGYDFFVEFPGHIHDTNVQAAVQALSSQICSVHHLGSCPVKSTQECSP</sequence>
<dbReference type="Gene3D" id="3.40.190.10">
    <property type="entry name" value="Periplasmic binding protein-like II"/>
    <property type="match status" value="2"/>
</dbReference>
<evidence type="ECO:0000256" key="2">
    <source>
        <dbReference type="ARBA" id="ARBA00002364"/>
    </source>
</evidence>
<reference evidence="15" key="1">
    <citation type="journal article" date="2011" name="PLoS Biol.">
        <title>Gene gain and loss during evolution of obligate parasitism in the white rust pathogen of Arabidopsis thaliana.</title>
        <authorList>
            <person name="Kemen E."/>
            <person name="Gardiner A."/>
            <person name="Schultz-Larsen T."/>
            <person name="Kemen A.C."/>
            <person name="Balmuth A.L."/>
            <person name="Robert-Seilaniantz A."/>
            <person name="Bailey K."/>
            <person name="Holub E."/>
            <person name="Studholme D.J."/>
            <person name="Maclean D."/>
            <person name="Jones J.D."/>
        </authorList>
    </citation>
    <scope>NUCLEOTIDE SEQUENCE</scope>
</reference>
<evidence type="ECO:0000256" key="10">
    <source>
        <dbReference type="ARBA" id="ARBA00023235"/>
    </source>
</evidence>
<dbReference type="InterPro" id="IPR045865">
    <property type="entry name" value="ACT-like_dom_sf"/>
</dbReference>
<dbReference type="PANTHER" id="PTHR21145">
    <property type="entry name" value="CHORISMATE MUTASE"/>
    <property type="match status" value="1"/>
</dbReference>
<dbReference type="InterPro" id="IPR036263">
    <property type="entry name" value="Chorismate_II_sf"/>
</dbReference>
<dbReference type="Gene3D" id="1.10.590.10">
    <property type="entry name" value="Chorismate mutase, AroQ class superfamily, eukaryotic"/>
    <property type="match status" value="1"/>
</dbReference>
<dbReference type="PROSITE" id="PS51169">
    <property type="entry name" value="CHORISMATE_MUT_3"/>
    <property type="match status" value="1"/>
</dbReference>
<accession>F0WAP3</accession>
<keyword evidence="10" id="KW-0413">Isomerase</keyword>
<dbReference type="InterPro" id="IPR002701">
    <property type="entry name" value="CM_II_prokaryot"/>
</dbReference>
<dbReference type="InterPro" id="IPR008242">
    <property type="entry name" value="Chor_mutase/pphenate_deHydtase"/>
</dbReference>
<dbReference type="InterPro" id="IPR037039">
    <property type="entry name" value="CM_AroQ_sf_eucaryotic"/>
</dbReference>
<evidence type="ECO:0000256" key="3">
    <source>
        <dbReference type="ARBA" id="ARBA00004496"/>
    </source>
</evidence>
<evidence type="ECO:0000313" key="15">
    <source>
        <dbReference type="EMBL" id="CCA18214.1"/>
    </source>
</evidence>